<dbReference type="OrthoDB" id="6197110at2"/>
<dbReference type="Proteomes" id="UP000028839">
    <property type="component" value="Unassembled WGS sequence"/>
</dbReference>
<accession>A0A0E2Z2G2</accession>
<dbReference type="AlphaFoldDB" id="A0A0E2Z2G2"/>
<evidence type="ECO:0000313" key="2">
    <source>
        <dbReference type="Proteomes" id="UP000028839"/>
    </source>
</evidence>
<comment type="caution">
    <text evidence="1">The sequence shown here is derived from an EMBL/GenBank/DDBJ whole genome shotgun (WGS) entry which is preliminary data.</text>
</comment>
<sequence length="229" mass="25660">MKLLATMGNRIPPSVRATLRDWLPPIFLRAIMHRLYAQTGRAMDLPRTSVTLVNIHAEADAVPATVSDVIFVIEVDQAEPLAGDLFRRRFNTSTFPSEPRHFVAFSKLRDGSLLTLGYVHYTMWEGGALCGGLVIDDRHYRRVGEASRKAIREAGGVAEILLRASFDLLPDDLTAIWGLVGDRQSEKVCLRVGFVRTESDLLMVVWRDGRLTEGQKAEWIKRASKLGPF</sequence>
<proteinExistence type="predicted"/>
<organism evidence="1 2">
    <name type="scientific">Nitrosococcus oceani C-27</name>
    <dbReference type="NCBI Taxonomy" id="314279"/>
    <lineage>
        <taxon>Bacteria</taxon>
        <taxon>Pseudomonadati</taxon>
        <taxon>Pseudomonadota</taxon>
        <taxon>Gammaproteobacteria</taxon>
        <taxon>Chromatiales</taxon>
        <taxon>Chromatiaceae</taxon>
        <taxon>Nitrosococcus</taxon>
    </lineage>
</organism>
<protein>
    <submittedName>
        <fullName evidence="1">Uncharacterized protein</fullName>
    </submittedName>
</protein>
<dbReference type="EMBL" id="JPGN01000043">
    <property type="protein sequence ID" value="KFI19694.1"/>
    <property type="molecule type" value="Genomic_DNA"/>
</dbReference>
<reference evidence="1 2" key="1">
    <citation type="submission" date="2014-07" db="EMBL/GenBank/DDBJ databases">
        <title>Comparative analysis of Nitrosococcus oceani genome inventories of strains from Pacific and Atlantic gyres.</title>
        <authorList>
            <person name="Lim C.K."/>
            <person name="Wang L."/>
            <person name="Sayavedra-Soto L.A."/>
            <person name="Klotz M.G."/>
        </authorList>
    </citation>
    <scope>NUCLEOTIDE SEQUENCE [LARGE SCALE GENOMIC DNA]</scope>
    <source>
        <strain evidence="1 2">C-27</strain>
    </source>
</reference>
<dbReference type="HOGENOM" id="CLU_1208765_0_0_6"/>
<evidence type="ECO:0000313" key="1">
    <source>
        <dbReference type="EMBL" id="KFI19694.1"/>
    </source>
</evidence>
<gene>
    <name evidence="1" type="ORF">IB75_07765</name>
</gene>
<name>A0A0E2Z2G2_9GAMM</name>